<feature type="domain" description="Beta-lactamase-related" evidence="2">
    <location>
        <begin position="631"/>
        <end position="938"/>
    </location>
</feature>
<evidence type="ECO:0000313" key="5">
    <source>
        <dbReference type="Proteomes" id="UP000760494"/>
    </source>
</evidence>
<name>A0A9Q9UBM0_FUSFU</name>
<dbReference type="GO" id="GO:0008270">
    <property type="term" value="F:zinc ion binding"/>
    <property type="evidence" value="ECO:0007669"/>
    <property type="project" value="InterPro"/>
</dbReference>
<evidence type="ECO:0000259" key="2">
    <source>
        <dbReference type="Pfam" id="PF00144"/>
    </source>
</evidence>
<gene>
    <name evidence="4" type="ORF">C2S_8518</name>
</gene>
<sequence length="1123" mass="123588">MENTGISQGTKRTRTNVKQSKFGCLTCKYEDSSKRVGCNADISRKRRVKCDETKPSCRRCLFSKVSCLGYPIGAPPGPSLRAAEAALLSTRTPPRSPTSSLDRYVYLTCTVLTQGPRRAKSQSEISFWSYAVPQMIHSIPIVQAAAAAFGASYDEHMLRSRERLATTRHYHQALRLAQNEVSNLRNGSLPCMVACLLMAFTETLQQRSDRGYMHLQGALAVMAARGNSSAESSIDDVGLATLFEKLNLHSVTYATSLDVSLTGESNKSSPALIPPDRALYSILHASYRFISSALPYKYAHPSQIPSDLLIEQGRCGGNLQHWLLSSQLNPQHSISDPQNEQLLVLRMQCYTALIYVSNALQPFETAYDNYALEFQEIIASAKTVLDIRSSDKSSNTLPMFTPEMGIIQPLFFATLKYRNSFWRRQALDFLRRSGREGPWCGAIEAQILEVVIAAEENTLDNLSSTFDESQLSLFSTDVPEIQRVHLCLVQDYLDRRYESITLDKGAGSPAHFAKVQLCKCRDLEGMLSDERQIFAMLFSQSLSTLFTVIAGFQQVVDATPRYCPPFGPVLPAPRQASQHPAVQYAVDTITTVLKGQTAGFNLSGVSVGVKSIYEDDPLLDFHYTPSTMNPREGVEKINSSTVYRLGSISKVFTVLAALRLAEDKVLSMDDPVTRWIPELAHGEGSHSGDELDIIHWDDITVRDAAAHLSGLGGDMTTDISAFPFDWEALGLPKLSKNNKIPSCKGLQGVPVCTRKDFLNIFKSYRPPVYQPSQSPVYSNAGISLVGLVIEAASKKPFDAAINDLVRKPLGLKQTYSGIVPENSENMFIPAGSADWAADIGVFAPAGAMGSSTADMLSFMTSILKNKALSPSNTRRWLKPNTFTSTWSASVGSPWEIYRVDNLTSDGRIIDLYTKGGTLSGYQSGMAMVPDTGLVVSVLGAGPEVSSVWAQLAILNIVEALVPAMDTAARDEAKARFAGVYVDEKTGSSLTLALDEGPGLVLSNWTARGLDILPNLNRFQPGRYNDTTDSGIKSIRLYPTGIENESRAAWRAVFPTLSDTEAEMIEGLTKVKDVTCITWHMLDRFIYNGLSMDHFEFKYGKDDKAVSIKSKAFDIWMKRVEKKA</sequence>
<dbReference type="InterPro" id="IPR001466">
    <property type="entry name" value="Beta-lactam-related"/>
</dbReference>
<dbReference type="InterPro" id="IPR058664">
    <property type="entry name" value="ARB_00930-like_C"/>
</dbReference>
<dbReference type="Pfam" id="PF11951">
    <property type="entry name" value="Fungal_trans_2"/>
    <property type="match status" value="1"/>
</dbReference>
<evidence type="ECO:0008006" key="6">
    <source>
        <dbReference type="Google" id="ProtNLM"/>
    </source>
</evidence>
<comment type="caution">
    <text evidence="4">The sequence shown here is derived from an EMBL/GenBank/DDBJ whole genome shotgun (WGS) entry which is preliminary data.</text>
</comment>
<organism evidence="4 5">
    <name type="scientific">Fusarium fujikuroi</name>
    <name type="common">Bakanae and foot rot disease fungus</name>
    <name type="synonym">Gibberella fujikuroi</name>
    <dbReference type="NCBI Taxonomy" id="5127"/>
    <lineage>
        <taxon>Eukaryota</taxon>
        <taxon>Fungi</taxon>
        <taxon>Dikarya</taxon>
        <taxon>Ascomycota</taxon>
        <taxon>Pezizomycotina</taxon>
        <taxon>Sordariomycetes</taxon>
        <taxon>Hypocreomycetidae</taxon>
        <taxon>Hypocreales</taxon>
        <taxon>Nectriaceae</taxon>
        <taxon>Fusarium</taxon>
        <taxon>Fusarium fujikuroi species complex</taxon>
    </lineage>
</organism>
<reference evidence="4" key="1">
    <citation type="submission" date="2019-05" db="EMBL/GenBank/DDBJ databases">
        <authorList>
            <person name="Piombo E."/>
        </authorList>
    </citation>
    <scope>NUCLEOTIDE SEQUENCE</scope>
    <source>
        <strain evidence="4">C2S</strain>
    </source>
</reference>
<dbReference type="Pfam" id="PF00144">
    <property type="entry name" value="Beta-lactamase"/>
    <property type="match status" value="1"/>
</dbReference>
<accession>A0A9Q9UBM0</accession>
<dbReference type="PANTHER" id="PTHR22935:SF97">
    <property type="entry name" value="BETA-LACTAMASE-RELATED DOMAIN-CONTAINING PROTEIN"/>
    <property type="match status" value="1"/>
</dbReference>
<dbReference type="GO" id="GO:0000981">
    <property type="term" value="F:DNA-binding transcription factor activity, RNA polymerase II-specific"/>
    <property type="evidence" value="ECO:0007669"/>
    <property type="project" value="InterPro"/>
</dbReference>
<evidence type="ECO:0000313" key="4">
    <source>
        <dbReference type="EMBL" id="VTT72307.1"/>
    </source>
</evidence>
<keyword evidence="1" id="KW-0539">Nucleus</keyword>
<dbReference type="CDD" id="cd00067">
    <property type="entry name" value="GAL4"/>
    <property type="match status" value="1"/>
</dbReference>
<proteinExistence type="predicted"/>
<dbReference type="InterPro" id="IPR012338">
    <property type="entry name" value="Beta-lactam/transpept-like"/>
</dbReference>
<evidence type="ECO:0000259" key="3">
    <source>
        <dbReference type="Pfam" id="PF26335"/>
    </source>
</evidence>
<feature type="domain" description="Beta-lactamase-like ARB-00930-like C-terminal" evidence="3">
    <location>
        <begin position="968"/>
        <end position="1119"/>
    </location>
</feature>
<dbReference type="AlphaFoldDB" id="A0A9Q9UBM0"/>
<protein>
    <recommendedName>
        <fullName evidence="6">Beta-lactamase-related domain-containing protein</fullName>
    </recommendedName>
</protein>
<dbReference type="Proteomes" id="UP000760494">
    <property type="component" value="Unassembled WGS sequence"/>
</dbReference>
<evidence type="ECO:0000256" key="1">
    <source>
        <dbReference type="ARBA" id="ARBA00023242"/>
    </source>
</evidence>
<dbReference type="InterPro" id="IPR051478">
    <property type="entry name" value="Beta-lactamase-like_AB/R"/>
</dbReference>
<dbReference type="PANTHER" id="PTHR22935">
    <property type="entry name" value="PENICILLIN-BINDING PROTEIN"/>
    <property type="match status" value="1"/>
</dbReference>
<dbReference type="SUPFAM" id="SSF56601">
    <property type="entry name" value="beta-lactamase/transpeptidase-like"/>
    <property type="match status" value="1"/>
</dbReference>
<dbReference type="EMBL" id="CABFJX010000335">
    <property type="protein sequence ID" value="VTT72307.1"/>
    <property type="molecule type" value="Genomic_DNA"/>
</dbReference>
<dbReference type="InterPro" id="IPR001138">
    <property type="entry name" value="Zn2Cys6_DnaBD"/>
</dbReference>
<dbReference type="Pfam" id="PF26335">
    <property type="entry name" value="ARB_00930_C"/>
    <property type="match status" value="1"/>
</dbReference>
<dbReference type="CDD" id="cd12148">
    <property type="entry name" value="fungal_TF_MHR"/>
    <property type="match status" value="1"/>
</dbReference>
<dbReference type="InterPro" id="IPR021858">
    <property type="entry name" value="Fun_TF"/>
</dbReference>
<dbReference type="Gene3D" id="3.40.710.10">
    <property type="entry name" value="DD-peptidase/beta-lactamase superfamily"/>
    <property type="match status" value="1"/>
</dbReference>